<accession>A0AAX1ND58</accession>
<dbReference type="Gene3D" id="1.10.260.40">
    <property type="entry name" value="lambda repressor-like DNA-binding domains"/>
    <property type="match status" value="1"/>
</dbReference>
<dbReference type="InterPro" id="IPR050807">
    <property type="entry name" value="TransReg_Diox_bact_type"/>
</dbReference>
<dbReference type="AlphaFoldDB" id="A0AAX1ND58"/>
<dbReference type="GO" id="GO:0005829">
    <property type="term" value="C:cytosol"/>
    <property type="evidence" value="ECO:0007669"/>
    <property type="project" value="TreeGrafter"/>
</dbReference>
<sequence length="96" mass="11155">MKEITSFEELLENKYGKKGEKVRDQYEEESLSFRIGVMLKEERLKAKLTQEDLAIKSGTKKSYISRIERGKSDIQISTLQKIIEQGLDKKMDISIL</sequence>
<dbReference type="InterPro" id="IPR010982">
    <property type="entry name" value="Lambda_DNA-bd_dom_sf"/>
</dbReference>
<name>A0AAX1ND58_9BACT</name>
<dbReference type="CDD" id="cd00093">
    <property type="entry name" value="HTH_XRE"/>
    <property type="match status" value="1"/>
</dbReference>
<dbReference type="PANTHER" id="PTHR46797">
    <property type="entry name" value="HTH-TYPE TRANSCRIPTIONAL REGULATOR"/>
    <property type="match status" value="1"/>
</dbReference>
<dbReference type="GO" id="GO:0003677">
    <property type="term" value="F:DNA binding"/>
    <property type="evidence" value="ECO:0007669"/>
    <property type="project" value="UniProtKB-KW"/>
</dbReference>
<dbReference type="SUPFAM" id="SSF47413">
    <property type="entry name" value="lambda repressor-like DNA-binding domains"/>
    <property type="match status" value="1"/>
</dbReference>
<evidence type="ECO:0000256" key="1">
    <source>
        <dbReference type="ARBA" id="ARBA00023125"/>
    </source>
</evidence>
<evidence type="ECO:0000313" key="3">
    <source>
        <dbReference type="EMBL" id="QWG05503.1"/>
    </source>
</evidence>
<dbReference type="PANTHER" id="PTHR46797:SF1">
    <property type="entry name" value="METHYLPHOSPHONATE SYNTHASE"/>
    <property type="match status" value="1"/>
</dbReference>
<dbReference type="GO" id="GO:0003700">
    <property type="term" value="F:DNA-binding transcription factor activity"/>
    <property type="evidence" value="ECO:0007669"/>
    <property type="project" value="TreeGrafter"/>
</dbReference>
<evidence type="ECO:0000259" key="2">
    <source>
        <dbReference type="PROSITE" id="PS50943"/>
    </source>
</evidence>
<evidence type="ECO:0000313" key="4">
    <source>
        <dbReference type="Proteomes" id="UP000678679"/>
    </source>
</evidence>
<keyword evidence="1" id="KW-0238">DNA-binding</keyword>
<gene>
    <name evidence="3" type="ORF">KMW28_24090</name>
</gene>
<organism evidence="3 4">
    <name type="scientific">Flammeovirga yaeyamensis</name>
    <dbReference type="NCBI Taxonomy" id="367791"/>
    <lineage>
        <taxon>Bacteria</taxon>
        <taxon>Pseudomonadati</taxon>
        <taxon>Bacteroidota</taxon>
        <taxon>Cytophagia</taxon>
        <taxon>Cytophagales</taxon>
        <taxon>Flammeovirgaceae</taxon>
        <taxon>Flammeovirga</taxon>
    </lineage>
</organism>
<dbReference type="KEGG" id="fya:KMW28_24090"/>
<feature type="domain" description="HTH cro/C1-type" evidence="2">
    <location>
        <begin position="39"/>
        <end position="82"/>
    </location>
</feature>
<dbReference type="RefSeq" id="WP_169661846.1">
    <property type="nucleotide sequence ID" value="NZ_CP076133.1"/>
</dbReference>
<dbReference type="SMART" id="SM00530">
    <property type="entry name" value="HTH_XRE"/>
    <property type="match status" value="1"/>
</dbReference>
<reference evidence="3 4" key="1">
    <citation type="submission" date="2021-05" db="EMBL/GenBank/DDBJ databases">
        <title>Comparative genomic studies on the polysaccharide-degrading batcterial strains of the Flammeovirga genus.</title>
        <authorList>
            <person name="Zewei F."/>
            <person name="Zheng Z."/>
            <person name="Yu L."/>
            <person name="Ruyue G."/>
            <person name="Yanhong M."/>
            <person name="Yuanyuan C."/>
            <person name="Jingyan G."/>
            <person name="Wenjun H."/>
        </authorList>
    </citation>
    <scope>NUCLEOTIDE SEQUENCE [LARGE SCALE GENOMIC DNA]</scope>
    <source>
        <strain evidence="3 4">NBRC:100898</strain>
    </source>
</reference>
<dbReference type="PROSITE" id="PS50943">
    <property type="entry name" value="HTH_CROC1"/>
    <property type="match status" value="1"/>
</dbReference>
<dbReference type="InterPro" id="IPR001387">
    <property type="entry name" value="Cro/C1-type_HTH"/>
</dbReference>
<proteinExistence type="predicted"/>
<protein>
    <submittedName>
        <fullName evidence="3">Helix-turn-helix domain-containing protein</fullName>
    </submittedName>
</protein>
<keyword evidence="4" id="KW-1185">Reference proteome</keyword>
<dbReference type="Pfam" id="PF01381">
    <property type="entry name" value="HTH_3"/>
    <property type="match status" value="1"/>
</dbReference>
<dbReference type="Proteomes" id="UP000678679">
    <property type="component" value="Chromosome 2"/>
</dbReference>
<dbReference type="EMBL" id="CP076133">
    <property type="protein sequence ID" value="QWG05503.1"/>
    <property type="molecule type" value="Genomic_DNA"/>
</dbReference>